<keyword evidence="2" id="KW-0645">Protease</keyword>
<sequence length="201" mass="22998">MKKFFKHFSSLLVLTLLIQLVLPVSNLAYATDTDEPIYQENLNTNDLQYTLENDESLLENDYSSIENPIEQPNARLVSFFLRAYVKAAIEEKMGEEIEKRIGDQVKEKVIPQMQDAAEKAAKDYGYSDFVGAKKSGSTVNQGEHIFEVLGPNGNPVLKGHVNINPSRNTTTWHWHTKEDNFEWHHGQIQLKHNSLPKKWGD</sequence>
<dbReference type="EMBL" id="JBEPSB010000054">
    <property type="protein sequence ID" value="MET4563581.1"/>
    <property type="molecule type" value="Genomic_DNA"/>
</dbReference>
<dbReference type="GO" id="GO:0004180">
    <property type="term" value="F:carboxypeptidase activity"/>
    <property type="evidence" value="ECO:0007669"/>
    <property type="project" value="UniProtKB-KW"/>
</dbReference>
<evidence type="ECO:0000313" key="3">
    <source>
        <dbReference type="Proteomes" id="UP001549363"/>
    </source>
</evidence>
<organism evidence="2 3">
    <name type="scientific">Lysinibacillus parviboronicapiens</name>
    <dbReference type="NCBI Taxonomy" id="436516"/>
    <lineage>
        <taxon>Bacteria</taxon>
        <taxon>Bacillati</taxon>
        <taxon>Bacillota</taxon>
        <taxon>Bacilli</taxon>
        <taxon>Bacillales</taxon>
        <taxon>Bacillaceae</taxon>
        <taxon>Lysinibacillus</taxon>
    </lineage>
</organism>
<keyword evidence="2" id="KW-0121">Carboxypeptidase</keyword>
<keyword evidence="2" id="KW-0378">Hydrolase</keyword>
<keyword evidence="1" id="KW-0732">Signal</keyword>
<evidence type="ECO:0000313" key="2">
    <source>
        <dbReference type="EMBL" id="MET4563581.1"/>
    </source>
</evidence>
<proteinExistence type="predicted"/>
<protein>
    <submittedName>
        <fullName evidence="2">Membrane peptidoglycan carboxypeptidase</fullName>
    </submittedName>
</protein>
<evidence type="ECO:0000256" key="1">
    <source>
        <dbReference type="SAM" id="SignalP"/>
    </source>
</evidence>
<reference evidence="2 3" key="1">
    <citation type="submission" date="2024-06" db="EMBL/GenBank/DDBJ databases">
        <title>Sorghum-associated microbial communities from plants grown in Nebraska, USA.</title>
        <authorList>
            <person name="Schachtman D."/>
        </authorList>
    </citation>
    <scope>NUCLEOTIDE SEQUENCE [LARGE SCALE GENOMIC DNA]</scope>
    <source>
        <strain evidence="2 3">736</strain>
    </source>
</reference>
<dbReference type="Pfam" id="PF14005">
    <property type="entry name" value="YpjP"/>
    <property type="match status" value="1"/>
</dbReference>
<gene>
    <name evidence="2" type="ORF">ABIA69_004802</name>
</gene>
<comment type="caution">
    <text evidence="2">The sequence shown here is derived from an EMBL/GenBank/DDBJ whole genome shotgun (WGS) entry which is preliminary data.</text>
</comment>
<accession>A0ABV2PRI8</accession>
<keyword evidence="3" id="KW-1185">Reference proteome</keyword>
<dbReference type="RefSeq" id="WP_354473365.1">
    <property type="nucleotide sequence ID" value="NZ_JBEPSB010000054.1"/>
</dbReference>
<feature type="chain" id="PRO_5046318274" evidence="1">
    <location>
        <begin position="31"/>
        <end position="201"/>
    </location>
</feature>
<dbReference type="InterPro" id="IPR025616">
    <property type="entry name" value="YpjP"/>
</dbReference>
<feature type="signal peptide" evidence="1">
    <location>
        <begin position="1"/>
        <end position="30"/>
    </location>
</feature>
<dbReference type="Proteomes" id="UP001549363">
    <property type="component" value="Unassembled WGS sequence"/>
</dbReference>
<name>A0ABV2PRI8_9BACI</name>